<keyword evidence="3 6" id="KW-1133">Transmembrane helix</keyword>
<gene>
    <name evidence="7" type="ORF">PMZ80_008048</name>
</gene>
<dbReference type="Pfam" id="PF07690">
    <property type="entry name" value="MFS_1"/>
    <property type="match status" value="1"/>
</dbReference>
<comment type="caution">
    <text evidence="7">The sequence shown here is derived from an EMBL/GenBank/DDBJ whole genome shotgun (WGS) entry which is preliminary data.</text>
</comment>
<dbReference type="InterPro" id="IPR036259">
    <property type="entry name" value="MFS_trans_sf"/>
</dbReference>
<feature type="transmembrane region" description="Helical" evidence="6">
    <location>
        <begin position="332"/>
        <end position="351"/>
    </location>
</feature>
<keyword evidence="2 6" id="KW-0812">Transmembrane</keyword>
<feature type="transmembrane region" description="Helical" evidence="6">
    <location>
        <begin position="444"/>
        <end position="462"/>
    </location>
</feature>
<feature type="transmembrane region" description="Helical" evidence="6">
    <location>
        <begin position="137"/>
        <end position="157"/>
    </location>
</feature>
<dbReference type="CDD" id="cd06178">
    <property type="entry name" value="MFS_unc93-like"/>
    <property type="match status" value="1"/>
</dbReference>
<evidence type="ECO:0000256" key="2">
    <source>
        <dbReference type="ARBA" id="ARBA00022692"/>
    </source>
</evidence>
<dbReference type="Gene3D" id="1.20.1250.20">
    <property type="entry name" value="MFS general substrate transporter like domains"/>
    <property type="match status" value="2"/>
</dbReference>
<sequence length="610" mass="67750">MDEKNVTEVSRNTPSPIPAIENTEKRGKPWMYKTFKLGPVTIPAYATPQFQIVFVAMVCFLCPGMFNAVNGLGAAGQVSATDINNANTALNATFSAVGFFCGSICNRLGLRLTLGLGGFGYFFYVASILSYNHNQNAGFLIFAGALLGVCAGMLWSAQGAVMMSYPSEREKGRYISRFWAIFNFGGVIGALIPLGQNMHSTAGKVNDGTYIAFMILMAAGFVLACFLCDPKLVRRDDGTGIILMKNPSWKSEILGLLEVLKTDFYIIGLFPLFFASNWFYTYHFQDVNLPYFNLRTRSLNNVLYWGMQIIGAFLVGYLLDIGKLSRPMRAKCALAGLLILTMAIWGGGYAFQKQYTRESTLLDEDHVGYDFKDSKYIAGMFMYMFYGFYDAAWQVTAYWLMASLTNNSRKLACFAGFYKGIQSAGAAIASNIDARQVPFMTQFAINWGMLAGSVLIAAPIVIKYVRNTVPIEEDLKFSDETIADVVPENMVAEAMAKFTDLPTEVIRIILKDLLDRDNEWTQDSQLPGPTALADLMRTTKRMHEIGEGVLSDNWADSWDEDLPAKPYSWQDLLRKIDGGRSESCVQVGYAIMQMEKAYGCQDAAIDEQHA</sequence>
<dbReference type="PANTHER" id="PTHR23294:SF54">
    <property type="entry name" value="DUF895 DOMAIN MEMBRANE PROTEIN (AFU_ORTHOLOGUE AFUA_8G04110)"/>
    <property type="match status" value="1"/>
</dbReference>
<organism evidence="7 8">
    <name type="scientific">Knufia obscura</name>
    <dbReference type="NCBI Taxonomy" id="1635080"/>
    <lineage>
        <taxon>Eukaryota</taxon>
        <taxon>Fungi</taxon>
        <taxon>Dikarya</taxon>
        <taxon>Ascomycota</taxon>
        <taxon>Pezizomycotina</taxon>
        <taxon>Eurotiomycetes</taxon>
        <taxon>Chaetothyriomycetidae</taxon>
        <taxon>Chaetothyriales</taxon>
        <taxon>Trichomeriaceae</taxon>
        <taxon>Knufia</taxon>
    </lineage>
</organism>
<reference evidence="7 8" key="1">
    <citation type="journal article" date="2023" name="Res Sq">
        <title>Genomic and morphological characterization of Knufia obscura isolated from the Mars 2020 spacecraft assembly facility.</title>
        <authorList>
            <person name="Chander A.M."/>
            <person name="Teixeira M.M."/>
            <person name="Singh N.K."/>
            <person name="Williams M.P."/>
            <person name="Parker C.W."/>
            <person name="Leo P."/>
            <person name="Stajich J.E."/>
            <person name="Torok T."/>
            <person name="Tighe S."/>
            <person name="Mason C.E."/>
            <person name="Venkateswaran K."/>
        </authorList>
    </citation>
    <scope>NUCLEOTIDE SEQUENCE [LARGE SCALE GENOMIC DNA]</scope>
    <source>
        <strain evidence="7 8">CCFEE 5817</strain>
    </source>
</reference>
<dbReference type="InterPro" id="IPR011701">
    <property type="entry name" value="MFS"/>
</dbReference>
<evidence type="ECO:0000256" key="5">
    <source>
        <dbReference type="SAM" id="MobiDB-lite"/>
    </source>
</evidence>
<evidence type="ECO:0000313" key="7">
    <source>
        <dbReference type="EMBL" id="KAK5939668.1"/>
    </source>
</evidence>
<evidence type="ECO:0000313" key="8">
    <source>
        <dbReference type="Proteomes" id="UP001334248"/>
    </source>
</evidence>
<evidence type="ECO:0000256" key="6">
    <source>
        <dbReference type="SAM" id="Phobius"/>
    </source>
</evidence>
<dbReference type="PANTHER" id="PTHR23294">
    <property type="entry name" value="ET TRANSLATION PRODUCT-RELATED"/>
    <property type="match status" value="1"/>
</dbReference>
<keyword evidence="8" id="KW-1185">Reference proteome</keyword>
<feature type="transmembrane region" description="Helical" evidence="6">
    <location>
        <begin position="208"/>
        <end position="228"/>
    </location>
</feature>
<feature type="transmembrane region" description="Helical" evidence="6">
    <location>
        <begin position="302"/>
        <end position="320"/>
    </location>
</feature>
<dbReference type="EMBL" id="JAVHJV010000010">
    <property type="protein sequence ID" value="KAK5939668.1"/>
    <property type="molecule type" value="Genomic_DNA"/>
</dbReference>
<dbReference type="Proteomes" id="UP001334248">
    <property type="component" value="Unassembled WGS sequence"/>
</dbReference>
<feature type="transmembrane region" description="Helical" evidence="6">
    <location>
        <begin position="178"/>
        <end position="196"/>
    </location>
</feature>
<feature type="transmembrane region" description="Helical" evidence="6">
    <location>
        <begin position="52"/>
        <end position="69"/>
    </location>
</feature>
<dbReference type="InterPro" id="IPR051617">
    <property type="entry name" value="UNC-93-like_regulator"/>
</dbReference>
<dbReference type="SUPFAM" id="SSF103473">
    <property type="entry name" value="MFS general substrate transporter"/>
    <property type="match status" value="1"/>
</dbReference>
<name>A0ABR0RHL1_9EURO</name>
<feature type="transmembrane region" description="Helical" evidence="6">
    <location>
        <begin position="112"/>
        <end position="131"/>
    </location>
</feature>
<dbReference type="GeneID" id="90001497"/>
<evidence type="ECO:0000256" key="4">
    <source>
        <dbReference type="ARBA" id="ARBA00023136"/>
    </source>
</evidence>
<evidence type="ECO:0008006" key="9">
    <source>
        <dbReference type="Google" id="ProtNLM"/>
    </source>
</evidence>
<protein>
    <recommendedName>
        <fullName evidence="9">MFS general substrate transporter</fullName>
    </recommendedName>
</protein>
<feature type="region of interest" description="Disordered" evidence="5">
    <location>
        <begin position="1"/>
        <end position="22"/>
    </location>
</feature>
<keyword evidence="4 6" id="KW-0472">Membrane</keyword>
<feature type="transmembrane region" description="Helical" evidence="6">
    <location>
        <begin position="376"/>
        <end position="399"/>
    </location>
</feature>
<evidence type="ECO:0000256" key="3">
    <source>
        <dbReference type="ARBA" id="ARBA00022989"/>
    </source>
</evidence>
<evidence type="ECO:0000256" key="1">
    <source>
        <dbReference type="ARBA" id="ARBA00004141"/>
    </source>
</evidence>
<accession>A0ABR0RHL1</accession>
<comment type="subcellular location">
    <subcellularLocation>
        <location evidence="1">Membrane</location>
        <topology evidence="1">Multi-pass membrane protein</topology>
    </subcellularLocation>
</comment>
<dbReference type="RefSeq" id="XP_064727758.1">
    <property type="nucleotide sequence ID" value="XM_064876451.1"/>
</dbReference>
<proteinExistence type="predicted"/>
<feature type="transmembrane region" description="Helical" evidence="6">
    <location>
        <begin position="264"/>
        <end position="282"/>
    </location>
</feature>